<keyword evidence="1" id="KW-0732">Signal</keyword>
<organism evidence="3 4">
    <name type="scientific">Pseudomonas oryzihabitans</name>
    <dbReference type="NCBI Taxonomy" id="47885"/>
    <lineage>
        <taxon>Bacteria</taxon>
        <taxon>Pseudomonadati</taxon>
        <taxon>Pseudomonadota</taxon>
        <taxon>Gammaproteobacteria</taxon>
        <taxon>Pseudomonadales</taxon>
        <taxon>Pseudomonadaceae</taxon>
        <taxon>Pseudomonas</taxon>
    </lineage>
</organism>
<proteinExistence type="predicted"/>
<dbReference type="GO" id="GO:0003677">
    <property type="term" value="F:DNA binding"/>
    <property type="evidence" value="ECO:0007669"/>
    <property type="project" value="InterPro"/>
</dbReference>
<name>A0A0U4W6I7_9PSED</name>
<dbReference type="SMART" id="SM00278">
    <property type="entry name" value="HhH1"/>
    <property type="match status" value="2"/>
</dbReference>
<dbReference type="GO" id="GO:0015628">
    <property type="term" value="P:protein secretion by the type II secretion system"/>
    <property type="evidence" value="ECO:0007669"/>
    <property type="project" value="TreeGrafter"/>
</dbReference>
<evidence type="ECO:0000259" key="2">
    <source>
        <dbReference type="SMART" id="SM00278"/>
    </source>
</evidence>
<evidence type="ECO:0000313" key="4">
    <source>
        <dbReference type="Proteomes" id="UP000064137"/>
    </source>
</evidence>
<dbReference type="KEGG" id="por:APT59_14780"/>
<dbReference type="AlphaFoldDB" id="A0A0U4W6I7"/>
<feature type="signal peptide" evidence="1">
    <location>
        <begin position="1"/>
        <end position="19"/>
    </location>
</feature>
<dbReference type="Gene3D" id="1.10.150.280">
    <property type="entry name" value="AF1531-like domain"/>
    <property type="match status" value="1"/>
</dbReference>
<dbReference type="NCBIfam" id="TIGR00426">
    <property type="entry name" value="competence protein ComEA helix-hairpin-helix repeat region"/>
    <property type="match status" value="1"/>
</dbReference>
<dbReference type="GO" id="GO:0015627">
    <property type="term" value="C:type II protein secretion system complex"/>
    <property type="evidence" value="ECO:0007669"/>
    <property type="project" value="TreeGrafter"/>
</dbReference>
<sequence>MRFIWIVTLLVLLSPWASACETDRGSAAKVISSLEQASLNINVADVTALQRLRGIGAVKAQAIVEHRQTHGAFASVDELLEVKGIGKALLQRNRTLLTVD</sequence>
<dbReference type="InterPro" id="IPR004509">
    <property type="entry name" value="Competence_ComEA_HhH"/>
</dbReference>
<dbReference type="SUPFAM" id="SSF47781">
    <property type="entry name" value="RuvA domain 2-like"/>
    <property type="match status" value="1"/>
</dbReference>
<dbReference type="PANTHER" id="PTHR21180">
    <property type="entry name" value="ENDONUCLEASE/EXONUCLEASE/PHOSPHATASE FAMILY DOMAIN-CONTAINING PROTEIN 1"/>
    <property type="match status" value="1"/>
</dbReference>
<dbReference type="InterPro" id="IPR003583">
    <property type="entry name" value="Hlx-hairpin-Hlx_DNA-bd_motif"/>
</dbReference>
<dbReference type="Proteomes" id="UP000064137">
    <property type="component" value="Chromosome"/>
</dbReference>
<dbReference type="InterPro" id="IPR051675">
    <property type="entry name" value="Endo/Exo/Phosphatase_dom_1"/>
</dbReference>
<evidence type="ECO:0000313" key="3">
    <source>
        <dbReference type="EMBL" id="ALZ85398.1"/>
    </source>
</evidence>
<dbReference type="EMBL" id="CP013987">
    <property type="protein sequence ID" value="ALZ85398.1"/>
    <property type="molecule type" value="Genomic_DNA"/>
</dbReference>
<feature type="chain" id="PRO_5006853146" description="Helix-hairpin-helix DNA-binding motif class 1 domain-containing protein" evidence="1">
    <location>
        <begin position="20"/>
        <end position="100"/>
    </location>
</feature>
<gene>
    <name evidence="3" type="ORF">APT59_14780</name>
</gene>
<accession>A0A0U4W6I7</accession>
<protein>
    <recommendedName>
        <fullName evidence="2">Helix-hairpin-helix DNA-binding motif class 1 domain-containing protein</fullName>
    </recommendedName>
</protein>
<dbReference type="Pfam" id="PF12836">
    <property type="entry name" value="HHH_3"/>
    <property type="match status" value="1"/>
</dbReference>
<dbReference type="PROSITE" id="PS51257">
    <property type="entry name" value="PROKAR_LIPOPROTEIN"/>
    <property type="match status" value="1"/>
</dbReference>
<dbReference type="OrthoDB" id="7510573at2"/>
<dbReference type="PANTHER" id="PTHR21180:SF32">
    <property type="entry name" value="ENDONUCLEASE_EXONUCLEASE_PHOSPHATASE FAMILY DOMAIN-CONTAINING PROTEIN 1"/>
    <property type="match status" value="1"/>
</dbReference>
<dbReference type="RefSeq" id="WP_059315557.1">
    <property type="nucleotide sequence ID" value="NZ_CP013987.1"/>
</dbReference>
<dbReference type="GO" id="GO:0006281">
    <property type="term" value="P:DNA repair"/>
    <property type="evidence" value="ECO:0007669"/>
    <property type="project" value="InterPro"/>
</dbReference>
<feature type="domain" description="Helix-hairpin-helix DNA-binding motif class 1" evidence="2">
    <location>
        <begin position="77"/>
        <end position="96"/>
    </location>
</feature>
<dbReference type="InterPro" id="IPR010994">
    <property type="entry name" value="RuvA_2-like"/>
</dbReference>
<evidence type="ECO:0000256" key="1">
    <source>
        <dbReference type="SAM" id="SignalP"/>
    </source>
</evidence>
<reference evidence="3 4" key="1">
    <citation type="submission" date="2016-01" db="EMBL/GenBank/DDBJ databases">
        <title>Annotation of Pseudomonas oryzihabitans USDA-ARS-USMARC-56511.</title>
        <authorList>
            <person name="Harhay G.P."/>
            <person name="Harhay D.M."/>
            <person name="Smith T.P.L."/>
            <person name="Bono J.L."/>
            <person name="Heaton M.P."/>
            <person name="Clawson M.L."/>
            <person name="Chitko-Mckown C.G."/>
            <person name="Capik S.F."/>
            <person name="DeDonder K.D."/>
            <person name="Apley M.D."/>
            <person name="Lubbers B.V."/>
            <person name="White B.J."/>
            <person name="Larson R.L."/>
        </authorList>
    </citation>
    <scope>NUCLEOTIDE SEQUENCE [LARGE SCALE GENOMIC DNA]</scope>
    <source>
        <strain evidence="3 4">USDA-ARS-USMARC-56511</strain>
    </source>
</reference>
<feature type="domain" description="Helix-hairpin-helix DNA-binding motif class 1" evidence="2">
    <location>
        <begin position="47"/>
        <end position="66"/>
    </location>
</feature>